<dbReference type="Proteomes" id="UP000004226">
    <property type="component" value="Unassembled WGS sequence"/>
</dbReference>
<protein>
    <submittedName>
        <fullName evidence="1">Putative DNA replication protein DnaC</fullName>
    </submittedName>
</protein>
<dbReference type="RefSeq" id="WP_006808190.1">
    <property type="nucleotide sequence ID" value="NZ_ADAD01000177.1"/>
</dbReference>
<dbReference type="GO" id="GO:0006260">
    <property type="term" value="P:DNA replication"/>
    <property type="evidence" value="ECO:0007669"/>
    <property type="project" value="TreeGrafter"/>
</dbReference>
<comment type="caution">
    <text evidence="1">The sequence shown here is derived from an EMBL/GenBank/DDBJ whole genome shotgun (WGS) entry which is preliminary data.</text>
</comment>
<reference evidence="1 2" key="1">
    <citation type="submission" date="2009-10" db="EMBL/GenBank/DDBJ databases">
        <authorList>
            <person name="Harkins D.M."/>
            <person name="Madupu R."/>
            <person name="Durkin A.S."/>
            <person name="Torralba M."/>
            <person name="Methe B."/>
            <person name="Sutton G.G."/>
            <person name="Strausberg R.L."/>
            <person name="Nelson K.E."/>
        </authorList>
    </citation>
    <scope>NUCLEOTIDE SEQUENCE [LARGE SCALE GENOMIC DNA]</scope>
    <source>
        <strain evidence="1 2">F0264</strain>
    </source>
</reference>
<gene>
    <name evidence="1" type="ORF">HMPREF0554_0850</name>
</gene>
<organism evidence="1 2">
    <name type="scientific">Pseudoleptotrichia goodfellowii F0264</name>
    <dbReference type="NCBI Taxonomy" id="596323"/>
    <lineage>
        <taxon>Bacteria</taxon>
        <taxon>Fusobacteriati</taxon>
        <taxon>Fusobacteriota</taxon>
        <taxon>Fusobacteriia</taxon>
        <taxon>Fusobacteriales</taxon>
        <taxon>Leptotrichiaceae</taxon>
        <taxon>Pseudoleptotrichia</taxon>
    </lineage>
</organism>
<dbReference type="SUPFAM" id="SSF52540">
    <property type="entry name" value="P-loop containing nucleoside triphosphate hydrolases"/>
    <property type="match status" value="1"/>
</dbReference>
<dbReference type="Gene3D" id="3.40.50.300">
    <property type="entry name" value="P-loop containing nucleotide triphosphate hydrolases"/>
    <property type="match status" value="1"/>
</dbReference>
<sequence>MEEINRIADRYKTNIQKNQTIQTVSKTGINDIVETVDITEIKEKEKIIEYRRYSKITVDDMKAVFQNEKIIHPTEKEYSLSFQRFCKNIEKIKEKGLGILMFGNPGTGKSFYSNCIMNTLNEKYKVYRTSLYNILEEIRQTYKKNANDDDTFIFNRLGIADLTIFDDLGNEFITDWGKEKMFLIFEFLYKYRKSFIINTNLDEKQLSTFLKINGSRKLIDRIRERCKKYEFNWGSRRGELHKKDFEELY</sequence>
<dbReference type="PANTHER" id="PTHR30050:SF4">
    <property type="entry name" value="ATP-BINDING PROTEIN RV3427C IN INSERTION SEQUENCE-RELATED"/>
    <property type="match status" value="1"/>
</dbReference>
<evidence type="ECO:0000313" key="1">
    <source>
        <dbReference type="EMBL" id="EEY34212.1"/>
    </source>
</evidence>
<dbReference type="InterPro" id="IPR027417">
    <property type="entry name" value="P-loop_NTPase"/>
</dbReference>
<dbReference type="AlphaFoldDB" id="D0GNZ7"/>
<keyword evidence="2" id="KW-1185">Reference proteome</keyword>
<dbReference type="EMBL" id="ADAD01000177">
    <property type="protein sequence ID" value="EEY34212.1"/>
    <property type="molecule type" value="Genomic_DNA"/>
</dbReference>
<evidence type="ECO:0000313" key="2">
    <source>
        <dbReference type="Proteomes" id="UP000004226"/>
    </source>
</evidence>
<accession>D0GNZ7</accession>
<dbReference type="PANTHER" id="PTHR30050">
    <property type="entry name" value="CHROMOSOMAL REPLICATION INITIATOR PROTEIN DNAA"/>
    <property type="match status" value="1"/>
</dbReference>
<dbReference type="eggNOG" id="COG1484">
    <property type="taxonomic scope" value="Bacteria"/>
</dbReference>
<name>D0GNZ7_9FUSO</name>
<proteinExistence type="predicted"/>